<keyword evidence="4" id="KW-1185">Reference proteome</keyword>
<dbReference type="Proteomes" id="UP001458880">
    <property type="component" value="Unassembled WGS sequence"/>
</dbReference>
<evidence type="ECO:0000313" key="4">
    <source>
        <dbReference type="Proteomes" id="UP001458880"/>
    </source>
</evidence>
<accession>A0AAW1IEY7</accession>
<feature type="domain" description="Coiled-coil protein 142 C-terminal" evidence="2">
    <location>
        <begin position="197"/>
        <end position="559"/>
    </location>
</feature>
<gene>
    <name evidence="3" type="ORF">QE152_g35880</name>
</gene>
<dbReference type="PANTHER" id="PTHR21436:SF2">
    <property type="entry name" value="COILED-COIL DOMAIN-CONTAINING PROTEIN 142"/>
    <property type="match status" value="1"/>
</dbReference>
<dbReference type="EMBL" id="JASPKY010000612">
    <property type="protein sequence ID" value="KAK9687968.1"/>
    <property type="molecule type" value="Genomic_DNA"/>
</dbReference>
<dbReference type="PANTHER" id="PTHR21436">
    <property type="entry name" value="COILED-COIL DOMAIN-CONTAINING PROTEIN 142"/>
    <property type="match status" value="1"/>
</dbReference>
<dbReference type="InterPro" id="IPR026700">
    <property type="entry name" value="CCDC142"/>
</dbReference>
<evidence type="ECO:0000256" key="1">
    <source>
        <dbReference type="SAM" id="MobiDB-lite"/>
    </source>
</evidence>
<evidence type="ECO:0000313" key="3">
    <source>
        <dbReference type="EMBL" id="KAK9687968.1"/>
    </source>
</evidence>
<organism evidence="3 4">
    <name type="scientific">Popillia japonica</name>
    <name type="common">Japanese beetle</name>
    <dbReference type="NCBI Taxonomy" id="7064"/>
    <lineage>
        <taxon>Eukaryota</taxon>
        <taxon>Metazoa</taxon>
        <taxon>Ecdysozoa</taxon>
        <taxon>Arthropoda</taxon>
        <taxon>Hexapoda</taxon>
        <taxon>Insecta</taxon>
        <taxon>Pterygota</taxon>
        <taxon>Neoptera</taxon>
        <taxon>Endopterygota</taxon>
        <taxon>Coleoptera</taxon>
        <taxon>Polyphaga</taxon>
        <taxon>Scarabaeiformia</taxon>
        <taxon>Scarabaeidae</taxon>
        <taxon>Rutelinae</taxon>
        <taxon>Popillia</taxon>
    </lineage>
</organism>
<feature type="compositionally biased region" description="Basic and acidic residues" evidence="1">
    <location>
        <begin position="562"/>
        <end position="581"/>
    </location>
</feature>
<dbReference type="AlphaFoldDB" id="A0AAW1IEY7"/>
<comment type="caution">
    <text evidence="3">The sequence shown here is derived from an EMBL/GenBank/DDBJ whole genome shotgun (WGS) entry which is preliminary data.</text>
</comment>
<feature type="region of interest" description="Disordered" evidence="1">
    <location>
        <begin position="562"/>
        <end position="585"/>
    </location>
</feature>
<dbReference type="Pfam" id="PF14923">
    <property type="entry name" value="CCDC142"/>
    <property type="match status" value="1"/>
</dbReference>
<protein>
    <submittedName>
        <fullName evidence="3">Coiled-coil protein 142</fullName>
    </submittedName>
</protein>
<dbReference type="InterPro" id="IPR055350">
    <property type="entry name" value="CCDC142_C"/>
</dbReference>
<evidence type="ECO:0000259" key="2">
    <source>
        <dbReference type="Pfam" id="PF14923"/>
    </source>
</evidence>
<name>A0AAW1IEY7_POPJA</name>
<sequence>MNGVILVYVIYITQKCLLISTTFNQCLHLDTKFGLSKGSVVCSNTCPYLMYPLRKLSITRLLQIIAQNRAELCCHKLIDCLLDTYKYYDNHDDDNGSDNSSVEIYRALTRHMSPPTNNISERPKSPVEFGDLEKRGSFVNMDELIHHEEENVLDLLTIALKIAPSMLGNDGVRKKKGEAKISSQARTKVLDYYQQILWGEVGNFLEHIILWWGAVPLSTRPPHSSQHLREWINQFLPTADIPTFIASALSCLSDALGVHVTSTSWDQHFRLALVGSKSTCNPDTGRLFCEMLHDLTLLSNQCEITTEWIIGAPLEELPLVEQIPVLHRLDHSVHTTRLWAITETKRLANLWNVESFFLITHCDIINCLSHLTDLRLTDHTLEIDKGGLGVHVEVCAKMRAKLVSEVKTNIEKLKEAPSHCVDCLANVCRTISLANLQMIFPPTRIWSLSKDDPPSASHYVEKFLEQILTPVLAATEDIQISNMILRIMCQSWLDHIYINKIKFSQYGALQLLTDFAYVSTWIINCAIISQDMRKAMLKNEVLRRCEGVGRLLLRSPGEHIKMNDKKKKQKDDPENSPKSDNTELMPAEMYVPNQEQWLELRATRRRVFITSLCCNDV</sequence>
<proteinExistence type="predicted"/>
<reference evidence="3 4" key="1">
    <citation type="journal article" date="2024" name="BMC Genomics">
        <title>De novo assembly and annotation of Popillia japonica's genome with initial clues to its potential as an invasive pest.</title>
        <authorList>
            <person name="Cucini C."/>
            <person name="Boschi S."/>
            <person name="Funari R."/>
            <person name="Cardaioli E."/>
            <person name="Iannotti N."/>
            <person name="Marturano G."/>
            <person name="Paoli F."/>
            <person name="Bruttini M."/>
            <person name="Carapelli A."/>
            <person name="Frati F."/>
            <person name="Nardi F."/>
        </authorList>
    </citation>
    <scope>NUCLEOTIDE SEQUENCE [LARGE SCALE GENOMIC DNA]</scope>
    <source>
        <strain evidence="3">DMR45628</strain>
    </source>
</reference>